<dbReference type="KEGG" id="naci:NUH88_11400"/>
<dbReference type="PANTHER" id="PTHR11091">
    <property type="entry name" value="OXIDOREDUCTASE-RELATED"/>
    <property type="match status" value="1"/>
</dbReference>
<evidence type="ECO:0000256" key="2">
    <source>
        <dbReference type="ARBA" id="ARBA00023002"/>
    </source>
</evidence>
<dbReference type="NCBIfam" id="NF007504">
    <property type="entry name" value="PRK10098.1"/>
    <property type="match status" value="1"/>
</dbReference>
<keyword evidence="2" id="KW-0560">Oxidoreductase</keyword>
<dbReference type="InterPro" id="IPR043143">
    <property type="entry name" value="Mal/L-sulf/L-lact_DH-like_NADP"/>
</dbReference>
<dbReference type="Gene3D" id="3.30.1370.60">
    <property type="entry name" value="Hypothetical oxidoreductase yiak, domain 2"/>
    <property type="match status" value="1"/>
</dbReference>
<dbReference type="InterPro" id="IPR043144">
    <property type="entry name" value="Mal/L-sulf/L-lact_DH-like_ah"/>
</dbReference>
<dbReference type="SUPFAM" id="SSF89733">
    <property type="entry name" value="L-sulfolactate dehydrogenase-like"/>
    <property type="match status" value="1"/>
</dbReference>
<sequence length="356" mass="37698">MITVAHDALEKLVAEMIGRAGSNPEEAGKVARNLVEANCLGHDSHGIGLVAQYMDHARTGALTVNGHISLVSDNGVYLLLDGNMAYGQVTGIEAMELGIDRARTAGAAIVGLRNSHHLGRIGAWGEMCAKAGFISIHFVNVVGHRPLVAPWGGAEARYSTNPYCTAVPATDRNPMFVLDMATSRVALGKVRVAYNAGKEVVEGALIDHQGRPTREAAVMYEEPTGALQAFGEHKGYGLALLGEILGAALLGGPVTDPKHQERNTICNSMLTVIIDPKGFGKDIPFGDLIDSMLAYVTSARPAEGIDKIRIAGEPERETSAERKANGVPIDPGTWARLVEAGVNAGLDRHQFDGIAK</sequence>
<dbReference type="GO" id="GO:0016491">
    <property type="term" value="F:oxidoreductase activity"/>
    <property type="evidence" value="ECO:0007669"/>
    <property type="project" value="UniProtKB-KW"/>
</dbReference>
<dbReference type="Pfam" id="PF02615">
    <property type="entry name" value="Ldh_2"/>
    <property type="match status" value="1"/>
</dbReference>
<name>A0A9J7AKL1_9PROT</name>
<dbReference type="InterPro" id="IPR003767">
    <property type="entry name" value="Malate/L-lactate_DH-like"/>
</dbReference>
<accession>A0A9J7AKL1</accession>
<dbReference type="PANTHER" id="PTHR11091:SF0">
    <property type="entry name" value="MALATE DEHYDROGENASE"/>
    <property type="match status" value="1"/>
</dbReference>
<evidence type="ECO:0000313" key="3">
    <source>
        <dbReference type="EMBL" id="UUX48024.1"/>
    </source>
</evidence>
<keyword evidence="4" id="KW-1185">Reference proteome</keyword>
<comment type="similarity">
    <text evidence="1">Belongs to the LDH2/MDH2 oxidoreductase family.</text>
</comment>
<dbReference type="AlphaFoldDB" id="A0A9J7AKL1"/>
<evidence type="ECO:0000313" key="4">
    <source>
        <dbReference type="Proteomes" id="UP001060336"/>
    </source>
</evidence>
<dbReference type="Gene3D" id="1.10.1530.10">
    <property type="match status" value="1"/>
</dbReference>
<dbReference type="RefSeq" id="WP_257766532.1">
    <property type="nucleotide sequence ID" value="NZ_CP102480.1"/>
</dbReference>
<dbReference type="EMBL" id="CP102480">
    <property type="protein sequence ID" value="UUX48024.1"/>
    <property type="molecule type" value="Genomic_DNA"/>
</dbReference>
<dbReference type="Proteomes" id="UP001060336">
    <property type="component" value="Chromosome"/>
</dbReference>
<organism evidence="3 4">
    <name type="scientific">Nisaea acidiphila</name>
    <dbReference type="NCBI Taxonomy" id="1862145"/>
    <lineage>
        <taxon>Bacteria</taxon>
        <taxon>Pseudomonadati</taxon>
        <taxon>Pseudomonadota</taxon>
        <taxon>Alphaproteobacteria</taxon>
        <taxon>Rhodospirillales</taxon>
        <taxon>Thalassobaculaceae</taxon>
        <taxon>Nisaea</taxon>
    </lineage>
</organism>
<evidence type="ECO:0000256" key="1">
    <source>
        <dbReference type="ARBA" id="ARBA00006056"/>
    </source>
</evidence>
<protein>
    <submittedName>
        <fullName evidence="3">Malate/lactate/ureidoglycolate dehydrogenase</fullName>
    </submittedName>
</protein>
<proteinExistence type="inferred from homology"/>
<gene>
    <name evidence="3" type="ORF">NUH88_11400</name>
</gene>
<dbReference type="InterPro" id="IPR036111">
    <property type="entry name" value="Mal/L-sulfo/L-lacto_DH-like_sf"/>
</dbReference>
<reference evidence="3" key="1">
    <citation type="submission" date="2022-08" db="EMBL/GenBank/DDBJ databases">
        <title>Nisaea acidiphila sp. nov., isolated from a marine algal debris and emended description of the genus Nisaea Urios et al. 2008.</title>
        <authorList>
            <person name="Kwon K."/>
        </authorList>
    </citation>
    <scope>NUCLEOTIDE SEQUENCE</scope>
    <source>
        <strain evidence="3">MEBiC11861</strain>
    </source>
</reference>